<dbReference type="EMBL" id="JAPCWZ010000003">
    <property type="protein sequence ID" value="KAK8873362.1"/>
    <property type="molecule type" value="Genomic_DNA"/>
</dbReference>
<feature type="transmembrane region" description="Helical" evidence="2">
    <location>
        <begin position="78"/>
        <end position="99"/>
    </location>
</feature>
<feature type="region of interest" description="Disordered" evidence="1">
    <location>
        <begin position="1"/>
        <end position="25"/>
    </location>
</feature>
<keyword evidence="2" id="KW-1133">Transmembrane helix</keyword>
<keyword evidence="2" id="KW-0812">Transmembrane</keyword>
<accession>A0ABR2J6T6</accession>
<gene>
    <name evidence="3" type="ORF">PGQ11_003876</name>
</gene>
<keyword evidence="2" id="KW-0472">Membrane</keyword>
<feature type="compositionally biased region" description="Basic and acidic residues" evidence="1">
    <location>
        <begin position="1"/>
        <end position="17"/>
    </location>
</feature>
<keyword evidence="4" id="KW-1185">Reference proteome</keyword>
<name>A0ABR2J6T6_9PEZI</name>
<reference evidence="3 4" key="1">
    <citation type="journal article" date="2024" name="IMA Fungus">
        <title>Apiospora arundinis, a panoply of carbohydrate-active enzymes and secondary metabolites.</title>
        <authorList>
            <person name="Sorensen T."/>
            <person name="Petersen C."/>
            <person name="Muurmann A.T."/>
            <person name="Christiansen J.V."/>
            <person name="Brundto M.L."/>
            <person name="Overgaard C.K."/>
            <person name="Boysen A.T."/>
            <person name="Wollenberg R.D."/>
            <person name="Larsen T.O."/>
            <person name="Sorensen J.L."/>
            <person name="Nielsen K.L."/>
            <person name="Sondergaard T.E."/>
        </authorList>
    </citation>
    <scope>NUCLEOTIDE SEQUENCE [LARGE SCALE GENOMIC DNA]</scope>
    <source>
        <strain evidence="3 4">AAU 773</strain>
    </source>
</reference>
<protein>
    <recommendedName>
        <fullName evidence="5">Transmembrane protein</fullName>
    </recommendedName>
</protein>
<evidence type="ECO:0000256" key="1">
    <source>
        <dbReference type="SAM" id="MobiDB-lite"/>
    </source>
</evidence>
<dbReference type="Proteomes" id="UP001390339">
    <property type="component" value="Unassembled WGS sequence"/>
</dbReference>
<evidence type="ECO:0008006" key="5">
    <source>
        <dbReference type="Google" id="ProtNLM"/>
    </source>
</evidence>
<sequence>MIIRLEEERGKPADQQRHRNSPPPPPQALVRWNMIFTWQAPMMLLAYSVVAFLVGLTVYVCTPLYADDDSLGGRAAAYFYLSWFGVAAAVFVWCSFWAYKFVDLDHV</sequence>
<organism evidence="3 4">
    <name type="scientific">Apiospora arundinis</name>
    <dbReference type="NCBI Taxonomy" id="335852"/>
    <lineage>
        <taxon>Eukaryota</taxon>
        <taxon>Fungi</taxon>
        <taxon>Dikarya</taxon>
        <taxon>Ascomycota</taxon>
        <taxon>Pezizomycotina</taxon>
        <taxon>Sordariomycetes</taxon>
        <taxon>Xylariomycetidae</taxon>
        <taxon>Amphisphaeriales</taxon>
        <taxon>Apiosporaceae</taxon>
        <taxon>Apiospora</taxon>
    </lineage>
</organism>
<evidence type="ECO:0000256" key="2">
    <source>
        <dbReference type="SAM" id="Phobius"/>
    </source>
</evidence>
<feature type="transmembrane region" description="Helical" evidence="2">
    <location>
        <begin position="44"/>
        <end position="66"/>
    </location>
</feature>
<evidence type="ECO:0000313" key="4">
    <source>
        <dbReference type="Proteomes" id="UP001390339"/>
    </source>
</evidence>
<evidence type="ECO:0000313" key="3">
    <source>
        <dbReference type="EMBL" id="KAK8873362.1"/>
    </source>
</evidence>
<comment type="caution">
    <text evidence="3">The sequence shown here is derived from an EMBL/GenBank/DDBJ whole genome shotgun (WGS) entry which is preliminary data.</text>
</comment>
<proteinExistence type="predicted"/>